<dbReference type="AlphaFoldDB" id="A0A6A0BAN8"/>
<evidence type="ECO:0000256" key="1">
    <source>
        <dbReference type="SAM" id="Phobius"/>
    </source>
</evidence>
<accession>A0A6A0BAN8</accession>
<protein>
    <submittedName>
        <fullName evidence="2">Uncharacterized protein</fullName>
    </submittedName>
</protein>
<organism evidence="2 3">
    <name type="scientific">Pseudolactococcus hodotermopsidis</name>
    <dbReference type="NCBI Taxonomy" id="2709157"/>
    <lineage>
        <taxon>Bacteria</taxon>
        <taxon>Bacillati</taxon>
        <taxon>Bacillota</taxon>
        <taxon>Bacilli</taxon>
        <taxon>Lactobacillales</taxon>
        <taxon>Streptococcaceae</taxon>
        <taxon>Pseudolactococcus</taxon>
    </lineage>
</organism>
<feature type="transmembrane region" description="Helical" evidence="1">
    <location>
        <begin position="202"/>
        <end position="221"/>
    </location>
</feature>
<gene>
    <name evidence="2" type="ORF">Hs30E_00690</name>
</gene>
<proteinExistence type="predicted"/>
<feature type="transmembrane region" description="Helical" evidence="1">
    <location>
        <begin position="173"/>
        <end position="196"/>
    </location>
</feature>
<feature type="transmembrane region" description="Helical" evidence="1">
    <location>
        <begin position="132"/>
        <end position="152"/>
    </location>
</feature>
<keyword evidence="1" id="KW-0812">Transmembrane</keyword>
<dbReference type="Proteomes" id="UP000480303">
    <property type="component" value="Unassembled WGS sequence"/>
</dbReference>
<comment type="caution">
    <text evidence="2">The sequence shown here is derived from an EMBL/GenBank/DDBJ whole genome shotgun (WGS) entry which is preliminary data.</text>
</comment>
<name>A0A6A0BAN8_9LACT</name>
<keyword evidence="1" id="KW-1133">Transmembrane helix</keyword>
<evidence type="ECO:0000313" key="2">
    <source>
        <dbReference type="EMBL" id="GFH41518.1"/>
    </source>
</evidence>
<sequence length="231" mass="26269">MAIENVKTKRKVEIQDKIFYKIFLGVYTILLINLIFVGLLIPIAVAYVLIGQNVLGLLGLLLVGSIYLQSLVAVVFQMVQKFFYKQETGFLPKLFAVLKENLSLKKLAWRASLSAMASVLIVDFIFVKSHFALTMTIPVLILGILTFFIAMAEQVLAANGLNVATFKAKLKWYFYYSVKHFPLFLASLALLALVWTSFEWKPFFTLLFLPSAYVAFVLFINQTFIEKIKNK</sequence>
<dbReference type="EMBL" id="BLLI01000001">
    <property type="protein sequence ID" value="GFH41518.1"/>
    <property type="molecule type" value="Genomic_DNA"/>
</dbReference>
<keyword evidence="3" id="KW-1185">Reference proteome</keyword>
<reference evidence="2 3" key="1">
    <citation type="submission" date="2020-02" db="EMBL/GenBank/DDBJ databases">
        <title>Draft genome sequence of Lactococcus sp. Hs30E4-3.</title>
        <authorList>
            <person name="Noda S."/>
            <person name="Yuki M."/>
            <person name="Ohkuma M."/>
        </authorList>
    </citation>
    <scope>NUCLEOTIDE SEQUENCE [LARGE SCALE GENOMIC DNA]</scope>
    <source>
        <strain evidence="2 3">Hs30E4-3</strain>
    </source>
</reference>
<feature type="transmembrane region" description="Helical" evidence="1">
    <location>
        <begin position="56"/>
        <end position="76"/>
    </location>
</feature>
<keyword evidence="1" id="KW-0472">Membrane</keyword>
<feature type="transmembrane region" description="Helical" evidence="1">
    <location>
        <begin position="107"/>
        <end position="126"/>
    </location>
</feature>
<evidence type="ECO:0000313" key="3">
    <source>
        <dbReference type="Proteomes" id="UP000480303"/>
    </source>
</evidence>
<feature type="transmembrane region" description="Helical" evidence="1">
    <location>
        <begin position="21"/>
        <end position="50"/>
    </location>
</feature>
<dbReference type="RefSeq" id="WP_172207069.1">
    <property type="nucleotide sequence ID" value="NZ_BLLI01000001.1"/>
</dbReference>